<comment type="caution">
    <text evidence="4">The sequence shown here is derived from an EMBL/GenBank/DDBJ whole genome shotgun (WGS) entry which is preliminary data.</text>
</comment>
<evidence type="ECO:0000256" key="1">
    <source>
        <dbReference type="SAM" id="SignalP"/>
    </source>
</evidence>
<dbReference type="GO" id="GO:0030246">
    <property type="term" value="F:carbohydrate binding"/>
    <property type="evidence" value="ECO:0007669"/>
    <property type="project" value="InterPro"/>
</dbReference>
<feature type="domain" description="Glycoside hydrolase family 65 central catalytic" evidence="2">
    <location>
        <begin position="375"/>
        <end position="585"/>
    </location>
</feature>
<dbReference type="GO" id="GO:0005975">
    <property type="term" value="P:carbohydrate metabolic process"/>
    <property type="evidence" value="ECO:0007669"/>
    <property type="project" value="InterPro"/>
</dbReference>
<dbReference type="GO" id="GO:0016757">
    <property type="term" value="F:glycosyltransferase activity"/>
    <property type="evidence" value="ECO:0007669"/>
    <property type="project" value="UniProtKB-ARBA"/>
</dbReference>
<feature type="domain" description="Glycoside hydrolase family 65 N-terminal" evidence="3">
    <location>
        <begin position="46"/>
        <end position="296"/>
    </location>
</feature>
<reference evidence="4 5" key="1">
    <citation type="submission" date="2018-07" db="EMBL/GenBank/DDBJ databases">
        <title>Dyella tabacisoli L4-6T, whole genome shotgun sequence.</title>
        <authorList>
            <person name="Zhou X.-K."/>
            <person name="Li W.-J."/>
            <person name="Duan Y.-Q."/>
        </authorList>
    </citation>
    <scope>NUCLEOTIDE SEQUENCE [LARGE SCALE GENOMIC DNA]</scope>
    <source>
        <strain evidence="4 5">L4-6</strain>
    </source>
</reference>
<feature type="signal peptide" evidence="1">
    <location>
        <begin position="1"/>
        <end position="23"/>
    </location>
</feature>
<dbReference type="Gene3D" id="1.50.10.10">
    <property type="match status" value="1"/>
</dbReference>
<evidence type="ECO:0000313" key="5">
    <source>
        <dbReference type="Proteomes" id="UP000253782"/>
    </source>
</evidence>
<dbReference type="Proteomes" id="UP000253782">
    <property type="component" value="Unassembled WGS sequence"/>
</dbReference>
<dbReference type="SUPFAM" id="SSF74650">
    <property type="entry name" value="Galactose mutarotase-like"/>
    <property type="match status" value="1"/>
</dbReference>
<dbReference type="InterPro" id="IPR005195">
    <property type="entry name" value="Glyco_hydro_65_M"/>
</dbReference>
<dbReference type="InterPro" id="IPR011013">
    <property type="entry name" value="Gal_mutarotase_sf_dom"/>
</dbReference>
<dbReference type="PANTHER" id="PTHR11051">
    <property type="entry name" value="GLYCOSYL HYDROLASE-RELATED"/>
    <property type="match status" value="1"/>
</dbReference>
<keyword evidence="1" id="KW-0732">Signal</keyword>
<proteinExistence type="predicted"/>
<dbReference type="InterPro" id="IPR037018">
    <property type="entry name" value="GH65_N"/>
</dbReference>
<dbReference type="EMBL" id="QQAH01000016">
    <property type="protein sequence ID" value="RDD80524.1"/>
    <property type="molecule type" value="Genomic_DNA"/>
</dbReference>
<evidence type="ECO:0000313" key="4">
    <source>
        <dbReference type="EMBL" id="RDD80524.1"/>
    </source>
</evidence>
<dbReference type="InterPro" id="IPR008928">
    <property type="entry name" value="6-hairpin_glycosidase_sf"/>
</dbReference>
<dbReference type="SUPFAM" id="SSF48208">
    <property type="entry name" value="Six-hairpin glycosidases"/>
    <property type="match status" value="1"/>
</dbReference>
<dbReference type="Pfam" id="PF03636">
    <property type="entry name" value="Glyco_hydro_65N"/>
    <property type="match status" value="1"/>
</dbReference>
<gene>
    <name evidence="4" type="ORF">DVJ77_16725</name>
</gene>
<dbReference type="Gene3D" id="2.70.98.40">
    <property type="entry name" value="Glycoside hydrolase, family 65, N-terminal domain"/>
    <property type="match status" value="1"/>
</dbReference>
<name>A0A369UIE8_9GAMM</name>
<organism evidence="4 5">
    <name type="scientific">Dyella tabacisoli</name>
    <dbReference type="NCBI Taxonomy" id="2282381"/>
    <lineage>
        <taxon>Bacteria</taxon>
        <taxon>Pseudomonadati</taxon>
        <taxon>Pseudomonadota</taxon>
        <taxon>Gammaproteobacteria</taxon>
        <taxon>Lysobacterales</taxon>
        <taxon>Rhodanobacteraceae</taxon>
        <taxon>Dyella</taxon>
    </lineage>
</organism>
<dbReference type="OrthoDB" id="9816160at2"/>
<evidence type="ECO:0000259" key="3">
    <source>
        <dbReference type="Pfam" id="PF03636"/>
    </source>
</evidence>
<dbReference type="RefSeq" id="WP_114846652.1">
    <property type="nucleotide sequence ID" value="NZ_JBHSPE010000025.1"/>
</dbReference>
<accession>A0A369UIE8</accession>
<dbReference type="InterPro" id="IPR012341">
    <property type="entry name" value="6hp_glycosidase-like_sf"/>
</dbReference>
<dbReference type="Pfam" id="PF03632">
    <property type="entry name" value="Glyco_hydro_65m"/>
    <property type="match status" value="1"/>
</dbReference>
<keyword evidence="5" id="KW-1185">Reference proteome</keyword>
<protein>
    <submittedName>
        <fullName evidence="4">Glycoside hydrolase family 65 protein</fullName>
    </submittedName>
</protein>
<dbReference type="Gene3D" id="2.60.420.10">
    <property type="entry name" value="Maltose phosphorylase, domain 3"/>
    <property type="match status" value="1"/>
</dbReference>
<dbReference type="GO" id="GO:0004553">
    <property type="term" value="F:hydrolase activity, hydrolyzing O-glycosyl compounds"/>
    <property type="evidence" value="ECO:0007669"/>
    <property type="project" value="TreeGrafter"/>
</dbReference>
<dbReference type="PANTHER" id="PTHR11051:SF8">
    <property type="entry name" value="PROTEIN-GLUCOSYLGALACTOSYLHYDROXYLYSINE GLUCOSIDASE"/>
    <property type="match status" value="1"/>
</dbReference>
<feature type="chain" id="PRO_5016851359" evidence="1">
    <location>
        <begin position="24"/>
        <end position="748"/>
    </location>
</feature>
<evidence type="ECO:0000259" key="2">
    <source>
        <dbReference type="Pfam" id="PF03632"/>
    </source>
</evidence>
<sequence>MKFRHLKCIGLCLIAALAAPAFGQTDPSFLLTATSKHFDSYFPSYLANGYFSTMTSPRGTEGNLAYMVAFMDYAKDDIARPAAIPGWSEIDYNPGGGWINSTRLGKEIFTDYAQTLNMRDGTLSTRYRFVYANKSTDVKVTTFVSQAANHLAATQLSITPQFDGSVQLTFPLRLWSEHQPRFPIGKMSGDEMIAAVIASGQNLDNKPVPTPDRAAVWYHGVTRIVSSDGDAKALTLSLDGRAEQGLTMAEAAAINLPADLDIEDVKLERGPHRLSLNVVAKVKQGKTYTFTKYIAASRQNWGGDAKETLALAKAARETGFAALLAEHQAAWHELWKADIVVEGDAKVQQALHSDLYYLLSNTTTGTAWPMGACALTPGYAGHAFWDSDSWVFPALLLLHPERAKPIVMFRHRTMQPARERARQYATKGTMYPWESDPETGVDHTPHFAYGVFREIHVNADIAIAQWQYYLATGDTAWLKQYGWPVIDEVAQFWASRVTYNKEKDRYEIHHVTSPDEAYDDVPNDSFTNAVARKALTIAIQASKLVGAKADPQWAEIASKIYIPFQDQEQRHLDFDASVPHDKITWMGSSLAWLMYPNLDLPMSAQVRKNDFDFQLNELKVHGDDPNEMMMVMLAVGAAELGDAKTAGDWIQRNLVGFLKPPFNVRTETVANNAGYILATSAGFVQSFVYGLSGLRIDEQGLTEAYAPALPPAWRALTLKHISFRGKHYDIHIERNASGKAVLTRKALD</sequence>
<dbReference type="AlphaFoldDB" id="A0A369UIE8"/>
<dbReference type="InterPro" id="IPR005196">
    <property type="entry name" value="Glyco_hydro_65_N"/>
</dbReference>
<keyword evidence="4" id="KW-0378">Hydrolase</keyword>